<protein>
    <submittedName>
        <fullName evidence="1">Uncharacterized protein</fullName>
    </submittedName>
</protein>
<name>A0A7V2F334_UNCEI</name>
<dbReference type="AlphaFoldDB" id="A0A7V2F334"/>
<evidence type="ECO:0000313" key="1">
    <source>
        <dbReference type="EMBL" id="HER43053.1"/>
    </source>
</evidence>
<gene>
    <name evidence="1" type="ORF">ENO08_01165</name>
</gene>
<sequence>MRSFRLWSSISRKIFVSMVAVAFLISAAAYLIFINVYEETFDRAIAENNNAWRNCLSATHAVMGTARTPEELGDAIEGLLEENPCIDGVWHFDAEGRLAGSWLRDASVEGPRERAADEGGGEAARG</sequence>
<dbReference type="Proteomes" id="UP000886069">
    <property type="component" value="Unassembled WGS sequence"/>
</dbReference>
<organism evidence="1">
    <name type="scientific">Eiseniibacteriota bacterium</name>
    <dbReference type="NCBI Taxonomy" id="2212470"/>
    <lineage>
        <taxon>Bacteria</taxon>
        <taxon>Candidatus Eiseniibacteriota</taxon>
    </lineage>
</organism>
<accession>A0A7V2F334</accession>
<dbReference type="EMBL" id="DSEC01000084">
    <property type="protein sequence ID" value="HER43053.1"/>
    <property type="molecule type" value="Genomic_DNA"/>
</dbReference>
<proteinExistence type="predicted"/>
<reference evidence="1" key="1">
    <citation type="journal article" date="2020" name="mSystems">
        <title>Genome- and Community-Level Interaction Insights into Carbon Utilization and Element Cycling Functions of Hydrothermarchaeota in Hydrothermal Sediment.</title>
        <authorList>
            <person name="Zhou Z."/>
            <person name="Liu Y."/>
            <person name="Xu W."/>
            <person name="Pan J."/>
            <person name="Luo Z.H."/>
            <person name="Li M."/>
        </authorList>
    </citation>
    <scope>NUCLEOTIDE SEQUENCE [LARGE SCALE GENOMIC DNA]</scope>
    <source>
        <strain evidence="1">SpSt-1233</strain>
    </source>
</reference>
<comment type="caution">
    <text evidence="1">The sequence shown here is derived from an EMBL/GenBank/DDBJ whole genome shotgun (WGS) entry which is preliminary data.</text>
</comment>
<feature type="non-terminal residue" evidence="1">
    <location>
        <position position="126"/>
    </location>
</feature>